<sequence length="197" mass="21953">MDERYDAEALRLARQAAAPGETVLWAGRPGQRWLPDWDVAMHAGVAVVVYGLLALNFRDDLEHLLDRSAPIAALAVLTVLAPGLGRLGVAIWWWRRRAAETYAVTERRVLILAPNGAVRHAVGLSRVDVFRRQERTLWLDDFDGVLARGRRRLDGGMFLINEVPRLERLADPEGVLATIRRAARGAGPIRVLTSRGR</sequence>
<keyword evidence="3" id="KW-1185">Reference proteome</keyword>
<keyword evidence="1" id="KW-0472">Membrane</keyword>
<keyword evidence="1" id="KW-1133">Transmembrane helix</keyword>
<evidence type="ECO:0000313" key="2">
    <source>
        <dbReference type="EMBL" id="SFS30388.1"/>
    </source>
</evidence>
<dbReference type="AlphaFoldDB" id="A0A1I6NR16"/>
<proteinExistence type="predicted"/>
<evidence type="ECO:0000313" key="3">
    <source>
        <dbReference type="Proteomes" id="UP000198788"/>
    </source>
</evidence>
<dbReference type="RefSeq" id="WP_092306177.1">
    <property type="nucleotide sequence ID" value="NZ_FOZV01000001.1"/>
</dbReference>
<dbReference type="EMBL" id="FOZV01000001">
    <property type="protein sequence ID" value="SFS30388.1"/>
    <property type="molecule type" value="Genomic_DNA"/>
</dbReference>
<feature type="transmembrane region" description="Helical" evidence="1">
    <location>
        <begin position="69"/>
        <end position="94"/>
    </location>
</feature>
<name>A0A1I6NR16_9CAUL</name>
<organism evidence="2 3">
    <name type="scientific">Brevundimonas viscosa</name>
    <dbReference type="NCBI Taxonomy" id="871741"/>
    <lineage>
        <taxon>Bacteria</taxon>
        <taxon>Pseudomonadati</taxon>
        <taxon>Pseudomonadota</taxon>
        <taxon>Alphaproteobacteria</taxon>
        <taxon>Caulobacterales</taxon>
        <taxon>Caulobacteraceae</taxon>
        <taxon>Brevundimonas</taxon>
    </lineage>
</organism>
<keyword evidence="1" id="KW-0812">Transmembrane</keyword>
<feature type="transmembrane region" description="Helical" evidence="1">
    <location>
        <begin position="39"/>
        <end position="57"/>
    </location>
</feature>
<dbReference type="Proteomes" id="UP000198788">
    <property type="component" value="Unassembled WGS sequence"/>
</dbReference>
<protein>
    <submittedName>
        <fullName evidence="2">Uncharacterized protein</fullName>
    </submittedName>
</protein>
<accession>A0A1I6NR16</accession>
<gene>
    <name evidence="2" type="ORF">SAMN05192570_0379</name>
</gene>
<reference evidence="3" key="1">
    <citation type="submission" date="2016-10" db="EMBL/GenBank/DDBJ databases">
        <authorList>
            <person name="Varghese N."/>
            <person name="Submissions S."/>
        </authorList>
    </citation>
    <scope>NUCLEOTIDE SEQUENCE [LARGE SCALE GENOMIC DNA]</scope>
    <source>
        <strain evidence="3">CGMCC 1.10683</strain>
    </source>
</reference>
<evidence type="ECO:0000256" key="1">
    <source>
        <dbReference type="SAM" id="Phobius"/>
    </source>
</evidence>